<dbReference type="Gramene" id="TraesLAC3B03G01645400.1">
    <property type="protein sequence ID" value="TraesLAC3B03G01645400.1.CDS1"/>
    <property type="gene ID" value="TraesLAC3B03G01645400"/>
</dbReference>
<dbReference type="Gramene" id="TraesJUL3B03G01717700.1">
    <property type="protein sequence ID" value="TraesJUL3B03G01717700.1.CDS1"/>
    <property type="gene ID" value="TraesJUL3B03G01717700"/>
</dbReference>
<reference evidence="2" key="2">
    <citation type="submission" date="2018-10" db="UniProtKB">
        <authorList>
            <consortium name="EnsemblPlants"/>
        </authorList>
    </citation>
    <scope>IDENTIFICATION</scope>
</reference>
<dbReference type="Pfam" id="PF08268">
    <property type="entry name" value="FBA_3"/>
    <property type="match status" value="1"/>
</dbReference>
<protein>
    <recommendedName>
        <fullName evidence="1">F-box associated beta-propeller type 3 domain-containing protein</fullName>
    </recommendedName>
</protein>
<dbReference type="Gramene" id="TraesCLE_scaffold_029321_01G000100.1">
    <property type="protein sequence ID" value="TraesCLE_scaffold_029321_01G000100.1"/>
    <property type="gene ID" value="TraesCLE_scaffold_029321_01G000100"/>
</dbReference>
<dbReference type="EnsemblPlants" id="TraesCS3B02G381900.1">
    <property type="protein sequence ID" value="TraesCS3B02G381900.1.cds1"/>
    <property type="gene ID" value="TraesCS3B02G381900"/>
</dbReference>
<name>A0A3B6FW60_WHEAT</name>
<accession>A0A3B6FW60</accession>
<dbReference type="InterPro" id="IPR013187">
    <property type="entry name" value="F-box-assoc_dom_typ3"/>
</dbReference>
<dbReference type="InterPro" id="IPR050233">
    <property type="entry name" value="A_thaliana_F-box"/>
</dbReference>
<dbReference type="Gramene" id="TraesARI3B03G01732320.1">
    <property type="protein sequence ID" value="TraesARI3B03G01732320.1.CDS1"/>
    <property type="gene ID" value="TraesARI3B03G01732320"/>
</dbReference>
<dbReference type="Gramene" id="TraesCS3B03G0957400.1">
    <property type="protein sequence ID" value="TraesCS3B03G0957400.1.CDS1"/>
    <property type="gene ID" value="TraesCS3B03G0957400"/>
</dbReference>
<evidence type="ECO:0000313" key="2">
    <source>
        <dbReference type="EnsemblPlants" id="TraesCS3B02G381900.1.cds1"/>
    </source>
</evidence>
<dbReference type="OMA" id="CANIFEM"/>
<evidence type="ECO:0000259" key="1">
    <source>
        <dbReference type="Pfam" id="PF08268"/>
    </source>
</evidence>
<dbReference type="PANTHER" id="PTHR47993">
    <property type="entry name" value="OS09G0372900 PROTEIN-RELATED"/>
    <property type="match status" value="1"/>
</dbReference>
<proteinExistence type="predicted"/>
<dbReference type="PANTHER" id="PTHR47993:SF200">
    <property type="entry name" value="GENOME ASSEMBLY, CHROMOSOME: II"/>
    <property type="match status" value="1"/>
</dbReference>
<dbReference type="OrthoDB" id="581771at2759"/>
<dbReference type="Gramene" id="TraesMAC3B03G01704610.1">
    <property type="protein sequence ID" value="TraesMAC3B03G01704610.1.CDS1"/>
    <property type="gene ID" value="TraesMAC3B03G01704610"/>
</dbReference>
<keyword evidence="3" id="KW-1185">Reference proteome</keyword>
<evidence type="ECO:0000313" key="3">
    <source>
        <dbReference type="Proteomes" id="UP000019116"/>
    </source>
</evidence>
<dbReference type="Proteomes" id="UP000019116">
    <property type="component" value="Chromosome 3B"/>
</dbReference>
<dbReference type="AlphaFoldDB" id="A0A3B6FW60"/>
<organism evidence="2">
    <name type="scientific">Triticum aestivum</name>
    <name type="common">Wheat</name>
    <dbReference type="NCBI Taxonomy" id="4565"/>
    <lineage>
        <taxon>Eukaryota</taxon>
        <taxon>Viridiplantae</taxon>
        <taxon>Streptophyta</taxon>
        <taxon>Embryophyta</taxon>
        <taxon>Tracheophyta</taxon>
        <taxon>Spermatophyta</taxon>
        <taxon>Magnoliopsida</taxon>
        <taxon>Liliopsida</taxon>
        <taxon>Poales</taxon>
        <taxon>Poaceae</taxon>
        <taxon>BOP clade</taxon>
        <taxon>Pooideae</taxon>
        <taxon>Triticodae</taxon>
        <taxon>Triticeae</taxon>
        <taxon>Triticinae</taxon>
        <taxon>Triticum</taxon>
    </lineage>
</organism>
<feature type="domain" description="F-box associated beta-propeller type 3" evidence="1">
    <location>
        <begin position="58"/>
        <end position="175"/>
    </location>
</feature>
<reference evidence="2" key="1">
    <citation type="submission" date="2018-08" db="EMBL/GenBank/DDBJ databases">
        <authorList>
            <person name="Rossello M."/>
        </authorList>
    </citation>
    <scope>NUCLEOTIDE SEQUENCE [LARGE SCALE GENOMIC DNA]</scope>
    <source>
        <strain evidence="2">cv. Chinese Spring</strain>
    </source>
</reference>
<dbReference type="Gramene" id="TraesCS3B02G381900.1">
    <property type="protein sequence ID" value="TraesCS3B02G381900.1.cds1"/>
    <property type="gene ID" value="TraesCS3B02G381900"/>
</dbReference>
<sequence>MLLLSMDHDYLVLCNPASCEYGRFHMLAGFVPLGMCSHSPTGMYRLLMYQVSFGLSPNVKGDSYVFVLGSDQPPRHIGCPDVHEMILALPILFRGALHWHKEQHDSGISKILVFDTIAESFQYIHPPTVPGCANIFEMDGMLGMSRFNHAATTIDIWMMQDYVSEVWAIKYQVKLPVPELTLKFGSFNKQRGVVACFWDGDLQVLVKFGDWLLQVDVDGKLVASFHCKLIDYTQFCLKGSLVPHTFFPTLERYVVNASPFI</sequence>